<keyword evidence="2" id="KW-1185">Reference proteome</keyword>
<protein>
    <submittedName>
        <fullName evidence="1">Uncharacterized protein</fullName>
    </submittedName>
</protein>
<reference evidence="1" key="1">
    <citation type="journal article" date="2020" name="Phytopathology">
        <title>Genome sequence of the chestnut blight fungus Cryphonectria parasitica EP155: A fundamental resource for an archetypical invasive plant pathogen.</title>
        <authorList>
            <person name="Crouch J.A."/>
            <person name="Dawe A."/>
            <person name="Aerts A."/>
            <person name="Barry K."/>
            <person name="Churchill A.C.L."/>
            <person name="Grimwood J."/>
            <person name="Hillman B."/>
            <person name="Milgroom M.G."/>
            <person name="Pangilinan J."/>
            <person name="Smith M."/>
            <person name="Salamov A."/>
            <person name="Schmutz J."/>
            <person name="Yadav J."/>
            <person name="Grigoriev I.V."/>
            <person name="Nuss D."/>
        </authorList>
    </citation>
    <scope>NUCLEOTIDE SEQUENCE</scope>
    <source>
        <strain evidence="1">EP155</strain>
    </source>
</reference>
<dbReference type="OrthoDB" id="414322at2759"/>
<dbReference type="Proteomes" id="UP000803844">
    <property type="component" value="Unassembled WGS sequence"/>
</dbReference>
<name>A0A9P4XYY2_CRYP1</name>
<sequence>ISESLTVILTTSPTPSAPSTELVDTILDSFCEYCPVLLACRVVVILDTYEKVGPANRLKKGHVTAERAATYPLYKENVKKVVLRRFGAKVGESPDSIMPMTAEKGQAEFGSWGTPEHPNTTAFTAWRTNDRRVTFIEPTERLGFGLAVRSALRLVETPYVWIQQHDWSLAASIPVESIVEVMRASEESAEKEKEKEELALVRYVCLPSIRMLDYATSDHVQPYPALRRLTAALKRDFQPPLLSSSSSGSEAAVIPLTPLFFWHDKTHIASTAHYLNRIFPSRLAMPRGAFIEDHIGQRARNQMKDGVWKKWACWLYYPGEGKQVCLKHLHGRTWRGTEG</sequence>
<dbReference type="EMBL" id="MU032349">
    <property type="protein sequence ID" value="KAF3763912.1"/>
    <property type="molecule type" value="Genomic_DNA"/>
</dbReference>
<feature type="non-terminal residue" evidence="1">
    <location>
        <position position="339"/>
    </location>
</feature>
<organism evidence="1 2">
    <name type="scientific">Cryphonectria parasitica (strain ATCC 38755 / EP155)</name>
    <dbReference type="NCBI Taxonomy" id="660469"/>
    <lineage>
        <taxon>Eukaryota</taxon>
        <taxon>Fungi</taxon>
        <taxon>Dikarya</taxon>
        <taxon>Ascomycota</taxon>
        <taxon>Pezizomycotina</taxon>
        <taxon>Sordariomycetes</taxon>
        <taxon>Sordariomycetidae</taxon>
        <taxon>Diaporthales</taxon>
        <taxon>Cryphonectriaceae</taxon>
        <taxon>Cryphonectria-Endothia species complex</taxon>
        <taxon>Cryphonectria</taxon>
    </lineage>
</organism>
<gene>
    <name evidence="1" type="ORF">M406DRAFT_17398</name>
</gene>
<dbReference type="GeneID" id="63832547"/>
<proteinExistence type="predicted"/>
<evidence type="ECO:0000313" key="2">
    <source>
        <dbReference type="Proteomes" id="UP000803844"/>
    </source>
</evidence>
<feature type="non-terminal residue" evidence="1">
    <location>
        <position position="1"/>
    </location>
</feature>
<accession>A0A9P4XYY2</accession>
<dbReference type="RefSeq" id="XP_040774873.1">
    <property type="nucleotide sequence ID" value="XM_040915418.1"/>
</dbReference>
<dbReference type="AlphaFoldDB" id="A0A9P4XYY2"/>
<comment type="caution">
    <text evidence="1">The sequence shown here is derived from an EMBL/GenBank/DDBJ whole genome shotgun (WGS) entry which is preliminary data.</text>
</comment>
<evidence type="ECO:0000313" key="1">
    <source>
        <dbReference type="EMBL" id="KAF3763912.1"/>
    </source>
</evidence>